<name>A0A2H4PA37_9CAUD</name>
<protein>
    <submittedName>
        <fullName evidence="1">Minor tail protein</fullName>
    </submittedName>
</protein>
<dbReference type="EMBL" id="MG198784">
    <property type="protein sequence ID" value="ATW59085.1"/>
    <property type="molecule type" value="Genomic_DNA"/>
</dbReference>
<dbReference type="Proteomes" id="UP000241392">
    <property type="component" value="Segment"/>
</dbReference>
<gene>
    <name evidence="1" type="ORF">PHIRE_GUSTAV_25</name>
</gene>
<sequence>MTSPDGAGIPDKEDVGGWSDDYGPLSILGALGQALIMKPLDKFLSGLLGTPAGSFDTVEELVQDLIPAVIRRVLQGLGGVLGGGSSGAGSDVDTDILGKIPVIGDLVKAAQGITTGLAGGMLSVANQFLTRWTQLNTTQGVANDALSLANTAQNAVADLSTIVAAARATAAYTGNYNDMVTVPRWGLIPYVTGTGSVTVSGTTGSGGASGGAHTHSFNDGSHSHTIQRGIPKFTPSVNKFGSPGLGITYYTPIVVDRTGNLDKFRFITGADSSLFGIDAYYVALMVYDIPAGKFRTLWNPGNIKDAMGSNLSEVSISMGLTGAAAALTPGQILIAAHQQSAPGLAQTARSVAWVPQSGVARTNDVLLPGAYWSSPSAEAGIPSEVNVSGLNSNNDGIPWYAVSVLNP</sequence>
<reference evidence="2" key="1">
    <citation type="submission" date="2017-10" db="EMBL/GenBank/DDBJ databases">
        <authorList>
            <person name="Banno H."/>
            <person name="Chua N.-H."/>
        </authorList>
    </citation>
    <scope>NUCLEOTIDE SEQUENCE [LARGE SCALE GENOMIC DNA]</scope>
</reference>
<dbReference type="OrthoDB" id="5198at10239"/>
<evidence type="ECO:0000313" key="2">
    <source>
        <dbReference type="Proteomes" id="UP000241392"/>
    </source>
</evidence>
<evidence type="ECO:0000313" key="1">
    <source>
        <dbReference type="EMBL" id="ATW59085.1"/>
    </source>
</evidence>
<keyword evidence="2" id="KW-1185">Reference proteome</keyword>
<organism evidence="1 2">
    <name type="scientific">Gordonia phage Gustav</name>
    <dbReference type="NCBI Taxonomy" id="2047872"/>
    <lineage>
        <taxon>Viruses</taxon>
        <taxon>Duplodnaviria</taxon>
        <taxon>Heunggongvirae</taxon>
        <taxon>Uroviricota</taxon>
        <taxon>Caudoviricetes</taxon>
        <taxon>Gustavvirus</taxon>
        <taxon>Gustavvirus gustav</taxon>
    </lineage>
</organism>
<accession>A0A2H4PA37</accession>
<proteinExistence type="predicted"/>